<name>A0A7X2NUI2_9FIRM</name>
<comment type="caution">
    <text evidence="2">The sequence shown here is derived from an EMBL/GenBank/DDBJ whole genome shotgun (WGS) entry which is preliminary data.</text>
</comment>
<feature type="chain" id="PRO_5031483915" evidence="1">
    <location>
        <begin position="24"/>
        <end position="133"/>
    </location>
</feature>
<sequence>MKKLLTIVISLFACIITVTPVRASKNISDEPGDPIDNNDYAIRMISGSTYFTFMMPNSRPQGMVGISASGTITLDANNQGVSADITIEYGPKEFYTVSTSHYISGSQVIVNYTATAKAWYYDPYTTSGSFVVS</sequence>
<dbReference type="AlphaFoldDB" id="A0A7X2NUI2"/>
<accession>A0A7X2NUI2</accession>
<evidence type="ECO:0000313" key="2">
    <source>
        <dbReference type="EMBL" id="MSS59784.1"/>
    </source>
</evidence>
<dbReference type="EMBL" id="VUMN01000050">
    <property type="protein sequence ID" value="MSS59784.1"/>
    <property type="molecule type" value="Genomic_DNA"/>
</dbReference>
<evidence type="ECO:0000313" key="3">
    <source>
        <dbReference type="Proteomes" id="UP000461880"/>
    </source>
</evidence>
<dbReference type="Proteomes" id="UP000461880">
    <property type="component" value="Unassembled WGS sequence"/>
</dbReference>
<keyword evidence="1" id="KW-0732">Signal</keyword>
<evidence type="ECO:0000256" key="1">
    <source>
        <dbReference type="SAM" id="SignalP"/>
    </source>
</evidence>
<feature type="signal peptide" evidence="1">
    <location>
        <begin position="1"/>
        <end position="23"/>
    </location>
</feature>
<organism evidence="2 3">
    <name type="scientific">Stecheria intestinalis</name>
    <dbReference type="NCBI Taxonomy" id="2606630"/>
    <lineage>
        <taxon>Bacteria</taxon>
        <taxon>Bacillati</taxon>
        <taxon>Bacillota</taxon>
        <taxon>Erysipelotrichia</taxon>
        <taxon>Erysipelotrichales</taxon>
        <taxon>Erysipelotrichaceae</taxon>
        <taxon>Stecheria</taxon>
    </lineage>
</organism>
<protein>
    <submittedName>
        <fullName evidence="2">Uncharacterized protein</fullName>
    </submittedName>
</protein>
<keyword evidence="3" id="KW-1185">Reference proteome</keyword>
<gene>
    <name evidence="2" type="ORF">FYJ51_12865</name>
</gene>
<dbReference type="RefSeq" id="WP_154505975.1">
    <property type="nucleotide sequence ID" value="NZ_VUMN01000050.1"/>
</dbReference>
<reference evidence="2 3" key="1">
    <citation type="submission" date="2019-08" db="EMBL/GenBank/DDBJ databases">
        <title>In-depth cultivation of the pig gut microbiome towards novel bacterial diversity and tailored functional studies.</title>
        <authorList>
            <person name="Wylensek D."/>
            <person name="Hitch T.C.A."/>
            <person name="Clavel T."/>
        </authorList>
    </citation>
    <scope>NUCLEOTIDE SEQUENCE [LARGE SCALE GENOMIC DNA]</scope>
    <source>
        <strain evidence="2 3">Oil+RF-744-GAM-WT-6</strain>
    </source>
</reference>
<proteinExistence type="predicted"/>